<sequence>MGKFLWFFLPFALLAQSEGETIYMTKGCYGCHGVKGEGIGNYPKLAGKPEAFLIDRLHKLKEGIGHTSKRDIMIPFAKALSEKEIRSVSGYLGRIDPSRDRKEDVADEYLGGFGS</sequence>
<gene>
    <name evidence="8" type="ORF">HCR_05400</name>
</gene>
<evidence type="ECO:0000256" key="4">
    <source>
        <dbReference type="ARBA" id="ARBA00022982"/>
    </source>
</evidence>
<evidence type="ECO:0000256" key="3">
    <source>
        <dbReference type="ARBA" id="ARBA00022723"/>
    </source>
</evidence>
<keyword evidence="9" id="KW-1185">Reference proteome</keyword>
<keyword evidence="3 6" id="KW-0479">Metal-binding</keyword>
<dbReference type="PANTHER" id="PTHR33751">
    <property type="entry name" value="CBB3-TYPE CYTOCHROME C OXIDASE SUBUNIT FIXP"/>
    <property type="match status" value="1"/>
</dbReference>
<evidence type="ECO:0000313" key="8">
    <source>
        <dbReference type="EMBL" id="BDY12228.1"/>
    </source>
</evidence>
<name>A0ABM8FIX2_9BACT</name>
<evidence type="ECO:0000313" key="9">
    <source>
        <dbReference type="Proteomes" id="UP001321445"/>
    </source>
</evidence>
<dbReference type="Gene3D" id="1.10.760.10">
    <property type="entry name" value="Cytochrome c-like domain"/>
    <property type="match status" value="1"/>
</dbReference>
<dbReference type="EMBL" id="AP027370">
    <property type="protein sequence ID" value="BDY12228.1"/>
    <property type="molecule type" value="Genomic_DNA"/>
</dbReference>
<feature type="domain" description="Cytochrome c" evidence="7">
    <location>
        <begin position="14"/>
        <end position="96"/>
    </location>
</feature>
<evidence type="ECO:0000256" key="6">
    <source>
        <dbReference type="PROSITE-ProRule" id="PRU00433"/>
    </source>
</evidence>
<dbReference type="RefSeq" id="WP_286337430.1">
    <property type="nucleotide sequence ID" value="NZ_AP027370.1"/>
</dbReference>
<proteinExistence type="predicted"/>
<dbReference type="PROSITE" id="PS51007">
    <property type="entry name" value="CYTC"/>
    <property type="match status" value="1"/>
</dbReference>
<evidence type="ECO:0000256" key="2">
    <source>
        <dbReference type="ARBA" id="ARBA00022617"/>
    </source>
</evidence>
<accession>A0ABM8FIX2</accession>
<dbReference type="Proteomes" id="UP001321445">
    <property type="component" value="Chromosome"/>
</dbReference>
<evidence type="ECO:0000259" key="7">
    <source>
        <dbReference type="PROSITE" id="PS51007"/>
    </source>
</evidence>
<dbReference type="Pfam" id="PF00034">
    <property type="entry name" value="Cytochrom_C"/>
    <property type="match status" value="1"/>
</dbReference>
<keyword evidence="4" id="KW-0249">Electron transport</keyword>
<keyword evidence="1" id="KW-0813">Transport</keyword>
<keyword evidence="5 6" id="KW-0408">Iron</keyword>
<dbReference type="InterPro" id="IPR009056">
    <property type="entry name" value="Cyt_c-like_dom"/>
</dbReference>
<dbReference type="InterPro" id="IPR036909">
    <property type="entry name" value="Cyt_c-like_dom_sf"/>
</dbReference>
<dbReference type="SUPFAM" id="SSF46626">
    <property type="entry name" value="Cytochrome c"/>
    <property type="match status" value="1"/>
</dbReference>
<evidence type="ECO:0000256" key="5">
    <source>
        <dbReference type="ARBA" id="ARBA00023004"/>
    </source>
</evidence>
<reference evidence="8 9" key="1">
    <citation type="submission" date="2023-03" db="EMBL/GenBank/DDBJ databases">
        <title>Description of Hydrogenimonas sp. ISO32.</title>
        <authorList>
            <person name="Mino S."/>
            <person name="Fukazawa S."/>
            <person name="Sawabe T."/>
        </authorList>
    </citation>
    <scope>NUCLEOTIDE SEQUENCE [LARGE SCALE GENOMIC DNA]</scope>
    <source>
        <strain evidence="8 9">ISO32</strain>
    </source>
</reference>
<protein>
    <recommendedName>
        <fullName evidence="7">Cytochrome c domain-containing protein</fullName>
    </recommendedName>
</protein>
<dbReference type="InterPro" id="IPR050597">
    <property type="entry name" value="Cytochrome_c_Oxidase_Subunit"/>
</dbReference>
<evidence type="ECO:0000256" key="1">
    <source>
        <dbReference type="ARBA" id="ARBA00022448"/>
    </source>
</evidence>
<keyword evidence="2 6" id="KW-0349">Heme</keyword>
<organism evidence="8 9">
    <name type="scientific">Hydrogenimonas cancrithermarum</name>
    <dbReference type="NCBI Taxonomy" id="2993563"/>
    <lineage>
        <taxon>Bacteria</taxon>
        <taxon>Pseudomonadati</taxon>
        <taxon>Campylobacterota</taxon>
        <taxon>Epsilonproteobacteria</taxon>
        <taxon>Campylobacterales</taxon>
        <taxon>Hydrogenimonadaceae</taxon>
        <taxon>Hydrogenimonas</taxon>
    </lineage>
</organism>
<dbReference type="PANTHER" id="PTHR33751:SF9">
    <property type="entry name" value="CYTOCHROME C4"/>
    <property type="match status" value="1"/>
</dbReference>